<evidence type="ECO:0000313" key="1">
    <source>
        <dbReference type="EMBL" id="GAA5059080.1"/>
    </source>
</evidence>
<dbReference type="GeneID" id="68616433"/>
<gene>
    <name evidence="1" type="ORF">GCM10025751_42780</name>
</gene>
<reference evidence="1 2" key="1">
    <citation type="journal article" date="2019" name="Int. J. Syst. Evol. Microbiol.">
        <title>The Global Catalogue of Microorganisms (GCM) 10K type strain sequencing project: providing services to taxonomists for standard genome sequencing and annotation.</title>
        <authorList>
            <consortium name="The Broad Institute Genomics Platform"/>
            <consortium name="The Broad Institute Genome Sequencing Center for Infectious Disease"/>
            <person name="Wu L."/>
            <person name="Ma J."/>
        </authorList>
    </citation>
    <scope>NUCLEOTIDE SEQUENCE [LARGE SCALE GENOMIC DNA]</scope>
    <source>
        <strain evidence="1 2">JCM 17504</strain>
    </source>
</reference>
<organism evidence="1 2">
    <name type="scientific">Haladaptatus pallidirubidus</name>
    <dbReference type="NCBI Taxonomy" id="1008152"/>
    <lineage>
        <taxon>Archaea</taxon>
        <taxon>Methanobacteriati</taxon>
        <taxon>Methanobacteriota</taxon>
        <taxon>Stenosarchaea group</taxon>
        <taxon>Halobacteria</taxon>
        <taxon>Halobacteriales</taxon>
        <taxon>Haladaptataceae</taxon>
        <taxon>Haladaptatus</taxon>
    </lineage>
</organism>
<protein>
    <submittedName>
        <fullName evidence="1">Uncharacterized protein</fullName>
    </submittedName>
</protein>
<keyword evidence="2" id="KW-1185">Reference proteome</keyword>
<dbReference type="RefSeq" id="WP_227778071.1">
    <property type="nucleotide sequence ID" value="NZ_BAABKX010000016.1"/>
</dbReference>
<evidence type="ECO:0000313" key="2">
    <source>
        <dbReference type="Proteomes" id="UP001501729"/>
    </source>
</evidence>
<proteinExistence type="predicted"/>
<sequence length="156" mass="17902">MRLVYRLTFPAEQINLVSPYLRESNSFLEFATLGDPDENLLPQFWVYGPERELLASRLANDRAVTDLSQHARCSDRVSYRVQWDLSADAVTPLAKLATTLHEQEATALFGRITPSEWLCLLHFSSRDAVIHFYTESGVSQPRLDHHTDLELKNHHP</sequence>
<dbReference type="AlphaFoldDB" id="A0AAV3UNN8"/>
<name>A0AAV3UNN8_9EURY</name>
<comment type="caution">
    <text evidence="1">The sequence shown here is derived from an EMBL/GenBank/DDBJ whole genome shotgun (WGS) entry which is preliminary data.</text>
</comment>
<dbReference type="Proteomes" id="UP001501729">
    <property type="component" value="Unassembled WGS sequence"/>
</dbReference>
<accession>A0AAV3UNN8</accession>
<dbReference type="EMBL" id="BAABKX010000016">
    <property type="protein sequence ID" value="GAA5059080.1"/>
    <property type="molecule type" value="Genomic_DNA"/>
</dbReference>